<comment type="caution">
    <text evidence="5">The sequence shown here is derived from an EMBL/GenBank/DDBJ whole genome shotgun (WGS) entry which is preliminary data.</text>
</comment>
<evidence type="ECO:0000259" key="3">
    <source>
        <dbReference type="Pfam" id="PF00823"/>
    </source>
</evidence>
<evidence type="ECO:0000313" key="6">
    <source>
        <dbReference type="Proteomes" id="UP000188532"/>
    </source>
</evidence>
<dbReference type="InterPro" id="IPR022171">
    <property type="entry name" value="PPE_C"/>
</dbReference>
<gene>
    <name evidence="5" type="ORF">BZL29_6339</name>
</gene>
<dbReference type="Pfam" id="PF00823">
    <property type="entry name" value="PPE"/>
    <property type="match status" value="1"/>
</dbReference>
<dbReference type="InterPro" id="IPR000030">
    <property type="entry name" value="PPE_dom"/>
</dbReference>
<dbReference type="PANTHER" id="PTHR46766">
    <property type="entry name" value="GLUTAMINE-RICH PROTEIN 2"/>
    <property type="match status" value="1"/>
</dbReference>
<organism evidence="5 6">
    <name type="scientific">Mycobacterium kansasii</name>
    <dbReference type="NCBI Taxonomy" id="1768"/>
    <lineage>
        <taxon>Bacteria</taxon>
        <taxon>Bacillati</taxon>
        <taxon>Actinomycetota</taxon>
        <taxon>Actinomycetes</taxon>
        <taxon>Mycobacteriales</taxon>
        <taxon>Mycobacteriaceae</taxon>
        <taxon>Mycobacterium</taxon>
    </lineage>
</organism>
<dbReference type="Proteomes" id="UP000188532">
    <property type="component" value="Unassembled WGS sequence"/>
</dbReference>
<accession>A0A1V3WSB8</accession>
<dbReference type="PANTHER" id="PTHR46766:SF1">
    <property type="entry name" value="GLUTAMINE-RICH PROTEIN 2"/>
    <property type="match status" value="1"/>
</dbReference>
<dbReference type="AlphaFoldDB" id="A0A1V3WSB8"/>
<dbReference type="Pfam" id="PF12484">
    <property type="entry name" value="PPE-SVP"/>
    <property type="match status" value="1"/>
</dbReference>
<sequence length="387" mass="36987">MDFGALPPEVTSAKMYAGPGAGSLLLAAAGWEAVADELYCAANSCAATISAITGQTWIGQAAVAMATATGPYLAWMTATADLARQSAVQAQAAAGAFETALAAVVPLPVIAANRALLMLLSATNVLGVNAPAIAAVEAEYGEMWAQDAAAMYGYAGASAAASTLTGFAPPPEMTNPAGLADQAAASGQAVNASMLSAISTVPLALQQLAQPVTASTSGWNFAECLSLLTSLTSPASAAASTMSSTMSAMSSVSSVAKLLGSSTTAVASEAATLGSALSGVGAVAPAAGLFTAGTAAAVSAEVGKAASLGPLSVPPGWASAAMTVSPAAAPLSGAAGVAAAQSGASGNLLGGLPIAGMPNRGGASGLNGTTSRPGAPPTVMPRPLFGG</sequence>
<comment type="similarity">
    <text evidence="1">Belongs to the mycobacterial PPE family.</text>
</comment>
<dbReference type="SUPFAM" id="SSF140459">
    <property type="entry name" value="PE/PPE dimer-like"/>
    <property type="match status" value="1"/>
</dbReference>
<feature type="domain" description="PPE" evidence="3">
    <location>
        <begin position="2"/>
        <end position="165"/>
    </location>
</feature>
<evidence type="ECO:0000259" key="4">
    <source>
        <dbReference type="Pfam" id="PF12484"/>
    </source>
</evidence>
<feature type="domain" description="PPE family C-terminal" evidence="4">
    <location>
        <begin position="299"/>
        <end position="383"/>
    </location>
</feature>
<dbReference type="InterPro" id="IPR038332">
    <property type="entry name" value="PPE_sf"/>
</dbReference>
<name>A0A1V3WSB8_MYCKA</name>
<protein>
    <submittedName>
        <fullName evidence="5">PPE family protein</fullName>
    </submittedName>
</protein>
<evidence type="ECO:0000256" key="2">
    <source>
        <dbReference type="SAM" id="MobiDB-lite"/>
    </source>
</evidence>
<proteinExistence type="inferred from homology"/>
<dbReference type="GO" id="GO:0052572">
    <property type="term" value="P:response to host immune response"/>
    <property type="evidence" value="ECO:0007669"/>
    <property type="project" value="TreeGrafter"/>
</dbReference>
<evidence type="ECO:0000256" key="1">
    <source>
        <dbReference type="ARBA" id="ARBA00010652"/>
    </source>
</evidence>
<dbReference type="EMBL" id="MVBN01000007">
    <property type="protein sequence ID" value="OOK69814.1"/>
    <property type="molecule type" value="Genomic_DNA"/>
</dbReference>
<dbReference type="GeneID" id="29698755"/>
<dbReference type="Gene3D" id="1.20.1260.20">
    <property type="entry name" value="PPE superfamily"/>
    <property type="match status" value="1"/>
</dbReference>
<feature type="region of interest" description="Disordered" evidence="2">
    <location>
        <begin position="360"/>
        <end position="387"/>
    </location>
</feature>
<dbReference type="RefSeq" id="WP_023370176.1">
    <property type="nucleotide sequence ID" value="NZ_BLYZ01000003.1"/>
</dbReference>
<evidence type="ECO:0000313" key="5">
    <source>
        <dbReference type="EMBL" id="OOK69814.1"/>
    </source>
</evidence>
<reference evidence="5 6" key="1">
    <citation type="submission" date="2017-02" db="EMBL/GenBank/DDBJ databases">
        <title>Complete genome sequences of Mycobacterium kansasii strains isolated from rhesus macaques.</title>
        <authorList>
            <person name="Panda A."/>
            <person name="Nagaraj S."/>
            <person name="Zhao X."/>
            <person name="Tettelin H."/>
            <person name="Detolla L.J."/>
        </authorList>
    </citation>
    <scope>NUCLEOTIDE SEQUENCE [LARGE SCALE GENOMIC DNA]</scope>
    <source>
        <strain evidence="5 6">11-3469</strain>
    </source>
</reference>